<dbReference type="AlphaFoldDB" id="A0A8B6XCM9"/>
<dbReference type="InterPro" id="IPR021531">
    <property type="entry name" value="Tla3_N"/>
</dbReference>
<name>A0A8B6XCM9_9BURK</name>
<reference evidence="5" key="2">
    <citation type="submission" date="2025-08" db="UniProtKB">
        <authorList>
            <consortium name="RefSeq"/>
        </authorList>
    </citation>
    <scope>IDENTIFICATION</scope>
</reference>
<reference evidence="5" key="1">
    <citation type="journal article" date="2019" name="Front. Microbiol.">
        <title>A Type VI Secretion System Trans-Kingdom Effector Is Required for the Delivery of a Novel Antibacterial Toxin in Pseudomonas aeruginosa.</title>
        <authorList>
            <person name="Berni B."/>
            <person name="Soscia C."/>
            <person name="Djermoun S."/>
            <person name="Ize B."/>
            <person name="Bleves S."/>
        </authorList>
    </citation>
    <scope>NUCLEOTIDE SEQUENCE</scope>
</reference>
<keyword evidence="1" id="KW-0732">Signal</keyword>
<evidence type="ECO:0000256" key="1">
    <source>
        <dbReference type="SAM" id="SignalP"/>
    </source>
</evidence>
<feature type="signal peptide" evidence="1">
    <location>
        <begin position="1"/>
        <end position="22"/>
    </location>
</feature>
<feature type="domain" description="Type VI lipase adapter protein Tla3 C-terminal" evidence="3">
    <location>
        <begin position="283"/>
        <end position="433"/>
    </location>
</feature>
<dbReference type="Pfam" id="PF11394">
    <property type="entry name" value="Tla3_N"/>
    <property type="match status" value="1"/>
</dbReference>
<feature type="chain" id="PRO_5034115006" evidence="1">
    <location>
        <begin position="23"/>
        <end position="455"/>
    </location>
</feature>
<protein>
    <submittedName>
        <fullName evidence="5">Type VI lipase adapter Tla3 domain-containing protein</fullName>
    </submittedName>
</protein>
<evidence type="ECO:0000313" key="5">
    <source>
        <dbReference type="RefSeq" id="WP_169732473.1"/>
    </source>
</evidence>
<organism evidence="4 5">
    <name type="scientific">Derxia gummosa DSM 723</name>
    <dbReference type="NCBI Taxonomy" id="1121388"/>
    <lineage>
        <taxon>Bacteria</taxon>
        <taxon>Pseudomonadati</taxon>
        <taxon>Pseudomonadota</taxon>
        <taxon>Betaproteobacteria</taxon>
        <taxon>Burkholderiales</taxon>
        <taxon>Alcaligenaceae</taxon>
        <taxon>Derxia</taxon>
    </lineage>
</organism>
<dbReference type="InterPro" id="IPR048303">
    <property type="entry name" value="Tla3_C"/>
</dbReference>
<dbReference type="Proteomes" id="UP000675920">
    <property type="component" value="Unplaced"/>
</dbReference>
<evidence type="ECO:0000259" key="3">
    <source>
        <dbReference type="Pfam" id="PF20995"/>
    </source>
</evidence>
<feature type="domain" description="Type VI lipase adapter protein Tla3 N-terminal" evidence="2">
    <location>
        <begin position="54"/>
        <end position="198"/>
    </location>
</feature>
<keyword evidence="4" id="KW-1185">Reference proteome</keyword>
<proteinExistence type="predicted"/>
<dbReference type="Pfam" id="PF20995">
    <property type="entry name" value="Tla3_C"/>
    <property type="match status" value="1"/>
</dbReference>
<dbReference type="RefSeq" id="WP_169732473.1">
    <property type="nucleotide sequence ID" value="NZ_AXWS01000004.1"/>
</dbReference>
<evidence type="ECO:0000259" key="2">
    <source>
        <dbReference type="Pfam" id="PF11394"/>
    </source>
</evidence>
<sequence length="455" mass="51395">MTLPDKLKIPSLALFVITCALSADIQAADLTPPVKMSDQIIDDSTHMTEDTQSLSIIGLSALAEQFHQRKLWLGIQKKPGQRIIPDDPNYYYITQAEKSREIDWKISTGLEWVARPLVEGWTIPGLEISEKPRTPEAEQRLQQSDTFNEYRADAGLHWHRFVKIGHLFSNYPDRALNAVFRFFDLNTDVPILLVHSDHYGNLRTGPRTVSDTTQSVAVLAFARRDRVEWLRYFAPYTRKPDGTAYPQFWKWRSTPPKPFTPTRFFPEPWTTEQLAMFDQLPDLAIVHRPILVSYRKDDGAPQSPPVLMKERERQAAFAEGWARALALLPRDERGEIPPAALPQRVFYDYGAGPKAYNFVPATLALMHNPAFPELPLADPAFGINLWTALGDPGANMPMLGWSIAAMATSIERNTSVVLNLRDDDHAVITVIEPPAVKPAAPSMFDGWDPFGTQLR</sequence>
<evidence type="ECO:0000313" key="4">
    <source>
        <dbReference type="Proteomes" id="UP000675920"/>
    </source>
</evidence>
<accession>A0A8B6XCM9</accession>